<dbReference type="EMBL" id="JACHNZ010000018">
    <property type="protein sequence ID" value="MBB4632173.1"/>
    <property type="molecule type" value="Genomic_DNA"/>
</dbReference>
<protein>
    <recommendedName>
        <fullName evidence="8">Ribonuclease VapC</fullName>
        <shortName evidence="8">RNase VapC</shortName>
        <ecNumber evidence="8">3.1.-.-</ecNumber>
    </recommendedName>
    <alternativeName>
        <fullName evidence="8">Toxin VapC</fullName>
    </alternativeName>
</protein>
<comment type="cofactor">
    <cofactor evidence="1 8">
        <name>Mg(2+)</name>
        <dbReference type="ChEBI" id="CHEBI:18420"/>
    </cofactor>
</comment>
<dbReference type="SUPFAM" id="SSF88723">
    <property type="entry name" value="PIN domain-like"/>
    <property type="match status" value="1"/>
</dbReference>
<gene>
    <name evidence="8" type="primary">vapC</name>
    <name evidence="10" type="ORF">GGQ98_001792</name>
</gene>
<dbReference type="GO" id="GO:0090729">
    <property type="term" value="F:toxin activity"/>
    <property type="evidence" value="ECO:0007669"/>
    <property type="project" value="UniProtKB-KW"/>
</dbReference>
<evidence type="ECO:0000256" key="6">
    <source>
        <dbReference type="ARBA" id="ARBA00022842"/>
    </source>
</evidence>
<keyword evidence="8" id="KW-0800">Toxin</keyword>
<evidence type="ECO:0000256" key="5">
    <source>
        <dbReference type="ARBA" id="ARBA00022801"/>
    </source>
</evidence>
<keyword evidence="6 8" id="KW-0460">Magnesium</keyword>
<keyword evidence="5 8" id="KW-0378">Hydrolase</keyword>
<keyword evidence="11" id="KW-1185">Reference proteome</keyword>
<keyword evidence="2 8" id="KW-1277">Toxin-antitoxin system</keyword>
<dbReference type="InterPro" id="IPR002716">
    <property type="entry name" value="PIN_dom"/>
</dbReference>
<dbReference type="GO" id="GO:0000287">
    <property type="term" value="F:magnesium ion binding"/>
    <property type="evidence" value="ECO:0007669"/>
    <property type="project" value="UniProtKB-UniRule"/>
</dbReference>
<evidence type="ECO:0000256" key="2">
    <source>
        <dbReference type="ARBA" id="ARBA00022649"/>
    </source>
</evidence>
<evidence type="ECO:0000259" key="9">
    <source>
        <dbReference type="Pfam" id="PF01850"/>
    </source>
</evidence>
<dbReference type="Gene3D" id="3.40.50.1010">
    <property type="entry name" value="5'-nuclease"/>
    <property type="match status" value="1"/>
</dbReference>
<dbReference type="GO" id="GO:0004540">
    <property type="term" value="F:RNA nuclease activity"/>
    <property type="evidence" value="ECO:0007669"/>
    <property type="project" value="InterPro"/>
</dbReference>
<dbReference type="InterPro" id="IPR022907">
    <property type="entry name" value="VapC_family"/>
</dbReference>
<feature type="binding site" evidence="8">
    <location>
        <position position="9"/>
    </location>
    <ligand>
        <name>Mg(2+)</name>
        <dbReference type="ChEBI" id="CHEBI:18420"/>
    </ligand>
</feature>
<dbReference type="AlphaFoldDB" id="A0A7W7B180"/>
<dbReference type="InterPro" id="IPR050556">
    <property type="entry name" value="Type_II_TA_system_RNase"/>
</dbReference>
<evidence type="ECO:0000256" key="7">
    <source>
        <dbReference type="ARBA" id="ARBA00038093"/>
    </source>
</evidence>
<dbReference type="Proteomes" id="UP000566324">
    <property type="component" value="Unassembled WGS sequence"/>
</dbReference>
<dbReference type="HAMAP" id="MF_00265">
    <property type="entry name" value="VapC_Nob1"/>
    <property type="match status" value="1"/>
</dbReference>
<reference evidence="10 11" key="1">
    <citation type="submission" date="2020-08" db="EMBL/GenBank/DDBJ databases">
        <title>Genomic Encyclopedia of Type Strains, Phase IV (KMG-IV): sequencing the most valuable type-strain genomes for metagenomic binning, comparative biology and taxonomic classification.</title>
        <authorList>
            <person name="Goeker M."/>
        </authorList>
    </citation>
    <scope>NUCLEOTIDE SEQUENCE [LARGE SCALE GENOMIC DNA]</scope>
    <source>
        <strain evidence="10 11">DSM 17328</strain>
    </source>
</reference>
<keyword evidence="4 8" id="KW-0479">Metal-binding</keyword>
<proteinExistence type="inferred from homology"/>
<comment type="function">
    <text evidence="8">Toxic component of a toxin-antitoxin (TA) system. An RNase.</text>
</comment>
<comment type="caution">
    <text evidence="10">The sequence shown here is derived from an EMBL/GenBank/DDBJ whole genome shotgun (WGS) entry which is preliminary data.</text>
</comment>
<feature type="domain" description="PIN" evidence="9">
    <location>
        <begin position="7"/>
        <end position="119"/>
    </location>
</feature>
<dbReference type="GO" id="GO:0004519">
    <property type="term" value="F:endonuclease activity"/>
    <property type="evidence" value="ECO:0007669"/>
    <property type="project" value="UniProtKB-KW"/>
</dbReference>
<keyword evidence="10" id="KW-0255">Endonuclease</keyword>
<dbReference type="PANTHER" id="PTHR33653:SF1">
    <property type="entry name" value="RIBONUCLEASE VAPC2"/>
    <property type="match status" value="1"/>
</dbReference>
<accession>A0A7W7B180</accession>
<evidence type="ECO:0000313" key="11">
    <source>
        <dbReference type="Proteomes" id="UP000566324"/>
    </source>
</evidence>
<evidence type="ECO:0000313" key="10">
    <source>
        <dbReference type="EMBL" id="MBB4632173.1"/>
    </source>
</evidence>
<evidence type="ECO:0000256" key="3">
    <source>
        <dbReference type="ARBA" id="ARBA00022722"/>
    </source>
</evidence>
<dbReference type="EC" id="3.1.-.-" evidence="8"/>
<evidence type="ECO:0000256" key="1">
    <source>
        <dbReference type="ARBA" id="ARBA00001946"/>
    </source>
</evidence>
<name>A0A7W7B180_9SPHN</name>
<dbReference type="InterPro" id="IPR029060">
    <property type="entry name" value="PIN-like_dom_sf"/>
</dbReference>
<organism evidence="10 11">
    <name type="scientific">Sphingosinicella soli</name>
    <dbReference type="NCBI Taxonomy" id="333708"/>
    <lineage>
        <taxon>Bacteria</taxon>
        <taxon>Pseudomonadati</taxon>
        <taxon>Pseudomonadota</taxon>
        <taxon>Alphaproteobacteria</taxon>
        <taxon>Sphingomonadales</taxon>
        <taxon>Sphingosinicellaceae</taxon>
        <taxon>Sphingosinicella</taxon>
    </lineage>
</organism>
<evidence type="ECO:0000256" key="8">
    <source>
        <dbReference type="HAMAP-Rule" id="MF_00265"/>
    </source>
</evidence>
<dbReference type="Pfam" id="PF01850">
    <property type="entry name" value="PIN"/>
    <property type="match status" value="1"/>
</dbReference>
<dbReference type="RefSeq" id="WP_184068235.1">
    <property type="nucleotide sequence ID" value="NZ_JACHNZ010000018.1"/>
</dbReference>
<dbReference type="PANTHER" id="PTHR33653">
    <property type="entry name" value="RIBONUCLEASE VAPC2"/>
    <property type="match status" value="1"/>
</dbReference>
<keyword evidence="3 8" id="KW-0540">Nuclease</keyword>
<comment type="similarity">
    <text evidence="7 8">Belongs to the PINc/VapC protein family.</text>
</comment>
<dbReference type="CDD" id="cd18736">
    <property type="entry name" value="PIN_CcVapC1-like"/>
    <property type="match status" value="1"/>
</dbReference>
<feature type="binding site" evidence="8">
    <location>
        <position position="92"/>
    </location>
    <ligand>
        <name>Mg(2+)</name>
        <dbReference type="ChEBI" id="CHEBI:18420"/>
    </ligand>
</feature>
<evidence type="ECO:0000256" key="4">
    <source>
        <dbReference type="ARBA" id="ARBA00022723"/>
    </source>
</evidence>
<sequence length="127" mass="13668">MVEPAFLLDSNTCIYVLEGLSSVLRDRIEARSPGEIVTSAIVYAEVMRGIDPANDVAVAKAMLLFEAFPALPFDAEAARAYAQVPFRRGKFDRLIGAHALAVGLTVVTSNGADFADIPGLKVENWTL</sequence>
<dbReference type="GO" id="GO:0016787">
    <property type="term" value="F:hydrolase activity"/>
    <property type="evidence" value="ECO:0007669"/>
    <property type="project" value="UniProtKB-KW"/>
</dbReference>